<evidence type="ECO:0000259" key="9">
    <source>
        <dbReference type="Pfam" id="PF02223"/>
    </source>
</evidence>
<keyword evidence="7" id="KW-0067">ATP-binding</keyword>
<name>A0A0R3SWE8_HYMDI</name>
<dbReference type="GO" id="GO:0006235">
    <property type="term" value="P:dTTP biosynthetic process"/>
    <property type="evidence" value="ECO:0007669"/>
    <property type="project" value="TreeGrafter"/>
</dbReference>
<feature type="domain" description="Thymidylate kinase-like" evidence="9">
    <location>
        <begin position="176"/>
        <end position="342"/>
    </location>
</feature>
<feature type="region of interest" description="Disordered" evidence="8">
    <location>
        <begin position="1"/>
        <end position="46"/>
    </location>
</feature>
<keyword evidence="5" id="KW-0547">Nucleotide-binding</keyword>
<dbReference type="GO" id="GO:0004798">
    <property type="term" value="F:dTMP kinase activity"/>
    <property type="evidence" value="ECO:0007669"/>
    <property type="project" value="UniProtKB-EC"/>
</dbReference>
<dbReference type="NCBIfam" id="TIGR00041">
    <property type="entry name" value="DTMP_kinase"/>
    <property type="match status" value="1"/>
</dbReference>
<dbReference type="WBParaSite" id="HDID_0001000301-mRNA-1">
    <property type="protein sequence ID" value="HDID_0001000301-mRNA-1"/>
    <property type="gene ID" value="HDID_0001000301"/>
</dbReference>
<protein>
    <recommendedName>
        <fullName evidence="2">dTMP kinase</fullName>
        <ecNumber evidence="2">2.7.4.9</ecNumber>
    </recommendedName>
</protein>
<dbReference type="EC" id="2.7.4.9" evidence="2"/>
<dbReference type="GO" id="GO:0005524">
    <property type="term" value="F:ATP binding"/>
    <property type="evidence" value="ECO:0007669"/>
    <property type="project" value="UniProtKB-KW"/>
</dbReference>
<proteinExistence type="inferred from homology"/>
<dbReference type="GO" id="GO:0006233">
    <property type="term" value="P:dTDP biosynthetic process"/>
    <property type="evidence" value="ECO:0007669"/>
    <property type="project" value="InterPro"/>
</dbReference>
<evidence type="ECO:0000256" key="2">
    <source>
        <dbReference type="ARBA" id="ARBA00012980"/>
    </source>
</evidence>
<dbReference type="Gene3D" id="3.40.50.300">
    <property type="entry name" value="P-loop containing nucleotide triphosphate hydrolases"/>
    <property type="match status" value="1"/>
</dbReference>
<gene>
    <name evidence="10" type="ORF">HDID_LOCUS10001</name>
</gene>
<dbReference type="AlphaFoldDB" id="A0A0R3SWE8"/>
<dbReference type="CDD" id="cd01672">
    <property type="entry name" value="TMPK"/>
    <property type="match status" value="1"/>
</dbReference>
<evidence type="ECO:0000256" key="6">
    <source>
        <dbReference type="ARBA" id="ARBA00022777"/>
    </source>
</evidence>
<dbReference type="HAMAP" id="MF_00165">
    <property type="entry name" value="Thymidylate_kinase"/>
    <property type="match status" value="1"/>
</dbReference>
<reference evidence="12" key="1">
    <citation type="submission" date="2016-04" db="UniProtKB">
        <authorList>
            <consortium name="WormBaseParasite"/>
        </authorList>
    </citation>
    <scope>IDENTIFICATION</scope>
</reference>
<dbReference type="GO" id="GO:0005829">
    <property type="term" value="C:cytosol"/>
    <property type="evidence" value="ECO:0007669"/>
    <property type="project" value="TreeGrafter"/>
</dbReference>
<dbReference type="STRING" id="6216.A0A0R3SWE8"/>
<evidence type="ECO:0000256" key="7">
    <source>
        <dbReference type="ARBA" id="ARBA00022840"/>
    </source>
</evidence>
<feature type="compositionally biased region" description="Basic residues" evidence="8">
    <location>
        <begin position="18"/>
        <end position="37"/>
    </location>
</feature>
<sequence length="382" mass="43395">MPISKDKHYEYRDDHRRSSSKHHHHRKSHSSTHRGKRSSSPPKMTLITSGEYAANSPLEIKKDYRADLIITNGSVYAVKVEPVPIIDCIKLHRINPVIKPDVRVRESSIKKKSMAPYFIEPVNLKKPFKEDRNAVVGSICIDNDSTLIDDSIMSDGSNLTNKEEAMNSRKAVFIVLEGTDRVGKSTQAKLLADALSAIYGNETYLIRFPDRTTTIGESLSNYLSGKVEINPHAVHLLFTANRWERAADIEQALATGRCVVADRYSYSGIVYTASKVHTHTPSWDWCLRSEEELPQPDIVLCLLPDHIDDLESRGGFGEERFENALFQTRVLNNYRRLAEELKSKRANGNKETPLWRWINVKDANISEVHQMILKEVEETANT</sequence>
<dbReference type="Pfam" id="PF02223">
    <property type="entry name" value="Thymidylate_kin"/>
    <property type="match status" value="1"/>
</dbReference>
<feature type="compositionally biased region" description="Basic and acidic residues" evidence="8">
    <location>
        <begin position="1"/>
        <end position="17"/>
    </location>
</feature>
<dbReference type="PANTHER" id="PTHR10344:SF1">
    <property type="entry name" value="THYMIDYLATE KINASE"/>
    <property type="match status" value="1"/>
</dbReference>
<dbReference type="InterPro" id="IPR018094">
    <property type="entry name" value="Thymidylate_kinase"/>
</dbReference>
<dbReference type="PANTHER" id="PTHR10344">
    <property type="entry name" value="THYMIDYLATE KINASE"/>
    <property type="match status" value="1"/>
</dbReference>
<dbReference type="GO" id="GO:0004550">
    <property type="term" value="F:nucleoside diphosphate kinase activity"/>
    <property type="evidence" value="ECO:0007669"/>
    <property type="project" value="TreeGrafter"/>
</dbReference>
<dbReference type="InterPro" id="IPR039430">
    <property type="entry name" value="Thymidylate_kin-like_dom"/>
</dbReference>
<dbReference type="GO" id="GO:0005739">
    <property type="term" value="C:mitochondrion"/>
    <property type="evidence" value="ECO:0007669"/>
    <property type="project" value="TreeGrafter"/>
</dbReference>
<dbReference type="SUPFAM" id="SSF52540">
    <property type="entry name" value="P-loop containing nucleoside triphosphate hydrolases"/>
    <property type="match status" value="1"/>
</dbReference>
<keyword evidence="6" id="KW-0418">Kinase</keyword>
<evidence type="ECO:0000256" key="1">
    <source>
        <dbReference type="ARBA" id="ARBA00009776"/>
    </source>
</evidence>
<reference evidence="10 11" key="2">
    <citation type="submission" date="2018-11" db="EMBL/GenBank/DDBJ databases">
        <authorList>
            <consortium name="Pathogen Informatics"/>
        </authorList>
    </citation>
    <scope>NUCLEOTIDE SEQUENCE [LARGE SCALE GENOMIC DNA]</scope>
</reference>
<keyword evidence="3" id="KW-0808">Transferase</keyword>
<dbReference type="GO" id="GO:0006227">
    <property type="term" value="P:dUDP biosynthetic process"/>
    <property type="evidence" value="ECO:0007669"/>
    <property type="project" value="TreeGrafter"/>
</dbReference>
<comment type="similarity">
    <text evidence="1">Belongs to the thymidylate kinase family.</text>
</comment>
<evidence type="ECO:0000256" key="4">
    <source>
        <dbReference type="ARBA" id="ARBA00022727"/>
    </source>
</evidence>
<organism evidence="12">
    <name type="scientific">Hymenolepis diminuta</name>
    <name type="common">Rat tapeworm</name>
    <dbReference type="NCBI Taxonomy" id="6216"/>
    <lineage>
        <taxon>Eukaryota</taxon>
        <taxon>Metazoa</taxon>
        <taxon>Spiralia</taxon>
        <taxon>Lophotrochozoa</taxon>
        <taxon>Platyhelminthes</taxon>
        <taxon>Cestoda</taxon>
        <taxon>Eucestoda</taxon>
        <taxon>Cyclophyllidea</taxon>
        <taxon>Hymenolepididae</taxon>
        <taxon>Hymenolepis</taxon>
    </lineage>
</organism>
<dbReference type="OrthoDB" id="425602at2759"/>
<keyword evidence="4" id="KW-0545">Nucleotide biosynthesis</keyword>
<evidence type="ECO:0000313" key="11">
    <source>
        <dbReference type="Proteomes" id="UP000274504"/>
    </source>
</evidence>
<dbReference type="Proteomes" id="UP000274504">
    <property type="component" value="Unassembled WGS sequence"/>
</dbReference>
<evidence type="ECO:0000313" key="10">
    <source>
        <dbReference type="EMBL" id="VDL62494.1"/>
    </source>
</evidence>
<dbReference type="InterPro" id="IPR027417">
    <property type="entry name" value="P-loop_NTPase"/>
</dbReference>
<evidence type="ECO:0000313" key="12">
    <source>
        <dbReference type="WBParaSite" id="HDID_0001000301-mRNA-1"/>
    </source>
</evidence>
<evidence type="ECO:0000256" key="5">
    <source>
        <dbReference type="ARBA" id="ARBA00022741"/>
    </source>
</evidence>
<dbReference type="EMBL" id="UYSG01011478">
    <property type="protein sequence ID" value="VDL62494.1"/>
    <property type="molecule type" value="Genomic_DNA"/>
</dbReference>
<dbReference type="GO" id="GO:0005634">
    <property type="term" value="C:nucleus"/>
    <property type="evidence" value="ECO:0007669"/>
    <property type="project" value="TreeGrafter"/>
</dbReference>
<evidence type="ECO:0000256" key="3">
    <source>
        <dbReference type="ARBA" id="ARBA00022679"/>
    </source>
</evidence>
<evidence type="ECO:0000256" key="8">
    <source>
        <dbReference type="SAM" id="MobiDB-lite"/>
    </source>
</evidence>
<accession>A0A0R3SWE8</accession>